<evidence type="ECO:0000256" key="4">
    <source>
        <dbReference type="SAM" id="SignalP"/>
    </source>
</evidence>
<dbReference type="PANTHER" id="PTHR33376:SF7">
    <property type="entry name" value="C4-DICARBOXYLATE-BINDING PROTEIN DCTB"/>
    <property type="match status" value="1"/>
</dbReference>
<evidence type="ECO:0000313" key="5">
    <source>
        <dbReference type="EMBL" id="RRD01484.1"/>
    </source>
</evidence>
<sequence>MTRFSKKFTGVLAAAALSASALTATLPTQVQAAENGHILAHVMPTDHIFNSVSEQFISKLDELSGGTVNIEYHPGGDLGDWSTITEQVMQGALPMTMAWSNSELDPRLDIANLGYVADDWPSATKVYGPGSQMDKLFAEIYDGLNVELLGTLPTDFTGYVVRKGVDVPVKIPQDAKGFKIRVPNYPMAIDRYSALGFSVVPMAFSEVHTALQTGAIDGRAFSPPYEVLMFRDVLRAYVYTRESFEPTFWIASKSWLAGLSDQERAWVREAADYATGWAWDNAEEFSQGWLDKIQAAGIEVLEQDPAQAAAYKQTVMEVEWPIMEGLLGKEIMSDLKQTAGL</sequence>
<feature type="chain" id="PRO_5018301159" evidence="4">
    <location>
        <begin position="33"/>
        <end position="341"/>
    </location>
</feature>
<comment type="caution">
    <text evidence="5">The sequence shown here is derived from an EMBL/GenBank/DDBJ whole genome shotgun (WGS) entry which is preliminary data.</text>
</comment>
<reference evidence="5 6" key="1">
    <citation type="submission" date="2018-11" db="EMBL/GenBank/DDBJ databases">
        <title>The draft genome sequence of Amphritea balenae JAMM 1525T.</title>
        <authorList>
            <person name="Fang Z."/>
            <person name="Zhang Y."/>
            <person name="Han X."/>
        </authorList>
    </citation>
    <scope>NUCLEOTIDE SEQUENCE [LARGE SCALE GENOMIC DNA]</scope>
    <source>
        <strain evidence="5 6">JAMM 1525</strain>
    </source>
</reference>
<accession>A0A3P1SWA5</accession>
<gene>
    <name evidence="5" type="ORF">EHS89_02680</name>
</gene>
<dbReference type="RefSeq" id="WP_124924557.1">
    <property type="nucleotide sequence ID" value="NZ_BMOH01000001.1"/>
</dbReference>
<keyword evidence="6" id="KW-1185">Reference proteome</keyword>
<dbReference type="Gene3D" id="3.40.190.170">
    <property type="entry name" value="Bacterial extracellular solute-binding protein, family 7"/>
    <property type="match status" value="1"/>
</dbReference>
<dbReference type="OrthoDB" id="8690069at2"/>
<dbReference type="GO" id="GO:0055085">
    <property type="term" value="P:transmembrane transport"/>
    <property type="evidence" value="ECO:0007669"/>
    <property type="project" value="InterPro"/>
</dbReference>
<keyword evidence="2" id="KW-0813">Transport</keyword>
<protein>
    <submittedName>
        <fullName evidence="5">C4-dicarboxylate ABC transporter substrate-binding protein</fullName>
    </submittedName>
</protein>
<dbReference type="EMBL" id="RQXV01000001">
    <property type="protein sequence ID" value="RRD01484.1"/>
    <property type="molecule type" value="Genomic_DNA"/>
</dbReference>
<dbReference type="NCBIfam" id="NF037995">
    <property type="entry name" value="TRAP_S1"/>
    <property type="match status" value="1"/>
</dbReference>
<evidence type="ECO:0000256" key="3">
    <source>
        <dbReference type="ARBA" id="ARBA00022729"/>
    </source>
</evidence>
<dbReference type="PANTHER" id="PTHR33376">
    <property type="match status" value="1"/>
</dbReference>
<feature type="signal peptide" evidence="4">
    <location>
        <begin position="1"/>
        <end position="32"/>
    </location>
</feature>
<evidence type="ECO:0000256" key="2">
    <source>
        <dbReference type="ARBA" id="ARBA00022448"/>
    </source>
</evidence>
<dbReference type="Proteomes" id="UP000267535">
    <property type="component" value="Unassembled WGS sequence"/>
</dbReference>
<evidence type="ECO:0000256" key="1">
    <source>
        <dbReference type="ARBA" id="ARBA00009023"/>
    </source>
</evidence>
<dbReference type="InterPro" id="IPR018389">
    <property type="entry name" value="DctP_fam"/>
</dbReference>
<organism evidence="5 6">
    <name type="scientific">Amphritea balenae</name>
    <dbReference type="NCBI Taxonomy" id="452629"/>
    <lineage>
        <taxon>Bacteria</taxon>
        <taxon>Pseudomonadati</taxon>
        <taxon>Pseudomonadota</taxon>
        <taxon>Gammaproteobacteria</taxon>
        <taxon>Oceanospirillales</taxon>
        <taxon>Oceanospirillaceae</taxon>
        <taxon>Amphritea</taxon>
    </lineage>
</organism>
<dbReference type="AlphaFoldDB" id="A0A3P1SWA5"/>
<keyword evidence="3 4" id="KW-0732">Signal</keyword>
<name>A0A3P1SWA5_9GAMM</name>
<dbReference type="InterPro" id="IPR038404">
    <property type="entry name" value="TRAP_DctP_sf"/>
</dbReference>
<proteinExistence type="inferred from homology"/>
<comment type="similarity">
    <text evidence="1">Belongs to the bacterial solute-binding protein 7 family.</text>
</comment>
<dbReference type="Pfam" id="PF03480">
    <property type="entry name" value="DctP"/>
    <property type="match status" value="1"/>
</dbReference>
<evidence type="ECO:0000313" key="6">
    <source>
        <dbReference type="Proteomes" id="UP000267535"/>
    </source>
</evidence>